<dbReference type="PANTHER" id="PTHR35041:SF4">
    <property type="entry name" value="MEDIATOR OF RNA POLYMERASE II TRANSCRIPTION SUBUNIT 1"/>
    <property type="match status" value="1"/>
</dbReference>
<feature type="compositionally biased region" description="Low complexity" evidence="8">
    <location>
        <begin position="582"/>
        <end position="592"/>
    </location>
</feature>
<evidence type="ECO:0000256" key="4">
    <source>
        <dbReference type="ARBA" id="ARBA00023159"/>
    </source>
</evidence>
<dbReference type="GO" id="GO:0016592">
    <property type="term" value="C:mediator complex"/>
    <property type="evidence" value="ECO:0007669"/>
    <property type="project" value="InterPro"/>
</dbReference>
<feature type="region of interest" description="Disordered" evidence="8">
    <location>
        <begin position="576"/>
        <end position="604"/>
    </location>
</feature>
<feature type="region of interest" description="Disordered" evidence="8">
    <location>
        <begin position="283"/>
        <end position="311"/>
    </location>
</feature>
<evidence type="ECO:0000313" key="11">
    <source>
        <dbReference type="Proteomes" id="UP000799757"/>
    </source>
</evidence>
<dbReference type="InterPro" id="IPR019680">
    <property type="entry name" value="Mediator_Med1"/>
</dbReference>
<dbReference type="EMBL" id="MU001739">
    <property type="protein sequence ID" value="KAF2801031.1"/>
    <property type="molecule type" value="Genomic_DNA"/>
</dbReference>
<dbReference type="OrthoDB" id="5310959at2759"/>
<dbReference type="GO" id="GO:0045944">
    <property type="term" value="P:positive regulation of transcription by RNA polymerase II"/>
    <property type="evidence" value="ECO:0007669"/>
    <property type="project" value="UniProtKB-ARBA"/>
</dbReference>
<reference evidence="10" key="1">
    <citation type="journal article" date="2020" name="Stud. Mycol.">
        <title>101 Dothideomycetes genomes: a test case for predicting lifestyles and emergence of pathogens.</title>
        <authorList>
            <person name="Haridas S."/>
            <person name="Albert R."/>
            <person name="Binder M."/>
            <person name="Bloem J."/>
            <person name="Labutti K."/>
            <person name="Salamov A."/>
            <person name="Andreopoulos B."/>
            <person name="Baker S."/>
            <person name="Barry K."/>
            <person name="Bills G."/>
            <person name="Bluhm B."/>
            <person name="Cannon C."/>
            <person name="Castanera R."/>
            <person name="Culley D."/>
            <person name="Daum C."/>
            <person name="Ezra D."/>
            <person name="Gonzalez J."/>
            <person name="Henrissat B."/>
            <person name="Kuo A."/>
            <person name="Liang C."/>
            <person name="Lipzen A."/>
            <person name="Lutzoni F."/>
            <person name="Magnuson J."/>
            <person name="Mondo S."/>
            <person name="Nolan M."/>
            <person name="Ohm R."/>
            <person name="Pangilinan J."/>
            <person name="Park H.-J."/>
            <person name="Ramirez L."/>
            <person name="Alfaro M."/>
            <person name="Sun H."/>
            <person name="Tritt A."/>
            <person name="Yoshinaga Y."/>
            <person name="Zwiers L.-H."/>
            <person name="Turgeon B."/>
            <person name="Goodwin S."/>
            <person name="Spatafora J."/>
            <person name="Crous P."/>
            <person name="Grigoriev I."/>
        </authorList>
    </citation>
    <scope>NUCLEOTIDE SEQUENCE</scope>
    <source>
        <strain evidence="10">CBS 109.77</strain>
    </source>
</reference>
<feature type="region of interest" description="Disordered" evidence="8">
    <location>
        <begin position="535"/>
        <end position="561"/>
    </location>
</feature>
<evidence type="ECO:0000259" key="9">
    <source>
        <dbReference type="Pfam" id="PF10744"/>
    </source>
</evidence>
<comment type="function">
    <text evidence="7">Component of the Mediator complex, a coactivator involved in the regulated transcription of nearly all RNA polymerase II-dependent genes. Mediator functions as a bridge to convey information from gene-specific regulatory proteins to the basal RNA polymerase II transcription machinery. Mediator is recruited to promoters by direct interactions with regulatory proteins and serves as a scaffold for the assembly of a functional preinitiation complex with RNA polymerase II and the general transcription factors.</text>
</comment>
<dbReference type="Pfam" id="PF10744">
    <property type="entry name" value="Med1"/>
    <property type="match status" value="1"/>
</dbReference>
<proteinExistence type="inferred from homology"/>
<keyword evidence="6 7" id="KW-0539">Nucleus</keyword>
<keyword evidence="5 7" id="KW-0804">Transcription</keyword>
<dbReference type="Proteomes" id="UP000799757">
    <property type="component" value="Unassembled WGS sequence"/>
</dbReference>
<dbReference type="PANTHER" id="PTHR35041">
    <property type="entry name" value="MEDIATOR OF RNA POLYMERASE II TRANSCRIPTION SUBUNIT 1"/>
    <property type="match status" value="1"/>
</dbReference>
<dbReference type="GO" id="GO:0003712">
    <property type="term" value="F:transcription coregulator activity"/>
    <property type="evidence" value="ECO:0007669"/>
    <property type="project" value="InterPro"/>
</dbReference>
<evidence type="ECO:0000256" key="7">
    <source>
        <dbReference type="RuleBase" id="RU364059"/>
    </source>
</evidence>
<evidence type="ECO:0000256" key="5">
    <source>
        <dbReference type="ARBA" id="ARBA00023163"/>
    </source>
</evidence>
<keyword evidence="4 7" id="KW-0010">Activator</keyword>
<comment type="similarity">
    <text evidence="2 7">Belongs to the Mediator complex subunit 1 family.</text>
</comment>
<feature type="domain" description="Mediator complex subunit Med1" evidence="9">
    <location>
        <begin position="79"/>
        <end position="529"/>
    </location>
</feature>
<evidence type="ECO:0000256" key="1">
    <source>
        <dbReference type="ARBA" id="ARBA00004123"/>
    </source>
</evidence>
<keyword evidence="11" id="KW-1185">Reference proteome</keyword>
<organism evidence="10 11">
    <name type="scientific">Melanomma pulvis-pyrius CBS 109.77</name>
    <dbReference type="NCBI Taxonomy" id="1314802"/>
    <lineage>
        <taxon>Eukaryota</taxon>
        <taxon>Fungi</taxon>
        <taxon>Dikarya</taxon>
        <taxon>Ascomycota</taxon>
        <taxon>Pezizomycotina</taxon>
        <taxon>Dothideomycetes</taxon>
        <taxon>Pleosporomycetidae</taxon>
        <taxon>Pleosporales</taxon>
        <taxon>Melanommataceae</taxon>
        <taxon>Melanomma</taxon>
    </lineage>
</organism>
<evidence type="ECO:0000256" key="2">
    <source>
        <dbReference type="ARBA" id="ARBA00006210"/>
    </source>
</evidence>
<accession>A0A6A6XWV7</accession>
<evidence type="ECO:0000256" key="3">
    <source>
        <dbReference type="ARBA" id="ARBA00023015"/>
    </source>
</evidence>
<comment type="subcellular location">
    <subcellularLocation>
        <location evidence="1 7">Nucleus</location>
    </subcellularLocation>
</comment>
<dbReference type="AlphaFoldDB" id="A0A6A6XWV7"/>
<name>A0A6A6XWV7_9PLEO</name>
<sequence length="690" mass="74589">MATPTPSTNTPQKHLAAFSSPIPRSVPMMNYDSPAVMNLMHDGGVGMGISMSGMGMSSLGLSASAMGRADEDERRRRLENIIATLKTKPGRVGEEGIIGLCKKEGLDVEREELPGGVVVLALVIGSEVMCDVVVRNGEIESVKLEAAIDGDHHGFDFGPTGSKILLDSLRPLPGMTKINLTLERFSHNLDKLLRMDKLSAPENGGVSCYQAIFGVYTSLKKLFEHEKKMALAVLEANTPYASHKAEREVLCKKSGRPRINAGTCLGLSLEYWMDRRHLIPTAAPEQSTSAKGKEKMDIDSTGDAYPEDRDTDNNRIYALTIECESSPSSMYSPIRISDAWISDSIEKVPDATSADIDNILSNTPTIDWIDPPDTYLPSAAPGGDHDAMNLDAAPGRLPNIRFVARFNPPLVVPLSVFINIQQSLGLDVPQDIRATTFVGLALRPGEPDPGLTGQAGDSTQEIRSNKTVLVLNGNGKEEQRTHTNSLYVPKTEFSRTIEALPFHHPKQLVEILPTLRQYAFTTSLLQHTFHSTSPAAAMQTGASLHRGPPSPPPTPDRNITQSRPLQLDTTLYYSPPAPRITLHLPHPSARSPSPAPSPASPSPSDLLASLLATSLTAPPLKASVDILPNAELVISDQNIVDVPPPTVKDLGLGMEIGGENEKVKRVGRALDVCADLGVWGEWLRREVMSA</sequence>
<evidence type="ECO:0000313" key="10">
    <source>
        <dbReference type="EMBL" id="KAF2801031.1"/>
    </source>
</evidence>
<protein>
    <recommendedName>
        <fullName evidence="7">Mediator of RNA polymerase II transcription subunit 1</fullName>
    </recommendedName>
    <alternativeName>
        <fullName evidence="7">Mediator complex subunit 1</fullName>
    </alternativeName>
</protein>
<gene>
    <name evidence="10" type="ORF">K505DRAFT_344743</name>
</gene>
<evidence type="ECO:0000256" key="6">
    <source>
        <dbReference type="ARBA" id="ARBA00023242"/>
    </source>
</evidence>
<keyword evidence="3 7" id="KW-0805">Transcription regulation</keyword>
<evidence type="ECO:0000256" key="8">
    <source>
        <dbReference type="SAM" id="MobiDB-lite"/>
    </source>
</evidence>